<dbReference type="InterPro" id="IPR017441">
    <property type="entry name" value="Protein_kinase_ATP_BS"/>
</dbReference>
<dbReference type="RefSeq" id="WP_345128249.1">
    <property type="nucleotide sequence ID" value="NZ_BAABAT010000009.1"/>
</dbReference>
<evidence type="ECO:0000313" key="10">
    <source>
        <dbReference type="EMBL" id="GAA4250127.1"/>
    </source>
</evidence>
<dbReference type="Pfam" id="PF00069">
    <property type="entry name" value="Pkinase"/>
    <property type="match status" value="1"/>
</dbReference>
<gene>
    <name evidence="10" type="ORF">GCM10022255_037180</name>
</gene>
<feature type="compositionally biased region" description="Low complexity" evidence="8">
    <location>
        <begin position="342"/>
        <end position="352"/>
    </location>
</feature>
<dbReference type="PANTHER" id="PTHR43289:SF6">
    <property type="entry name" value="SERINE_THREONINE-PROTEIN KINASE NEKL-3"/>
    <property type="match status" value="1"/>
</dbReference>
<evidence type="ECO:0000256" key="7">
    <source>
        <dbReference type="PROSITE-ProRule" id="PRU10141"/>
    </source>
</evidence>
<evidence type="ECO:0000256" key="1">
    <source>
        <dbReference type="ARBA" id="ARBA00012513"/>
    </source>
</evidence>
<name>A0ABP8D8Q2_9ACTN</name>
<evidence type="ECO:0000256" key="2">
    <source>
        <dbReference type="ARBA" id="ARBA00022527"/>
    </source>
</evidence>
<evidence type="ECO:0000256" key="4">
    <source>
        <dbReference type="ARBA" id="ARBA00022741"/>
    </source>
</evidence>
<keyword evidence="11" id="KW-1185">Reference proteome</keyword>
<sequence>MDSEATGNGYRFLGGRYRLEDVLGIGGMSTVWSARDEVLGRLVAVKLLSGQYLTDAPARRRIREEARAAAALSHPNVAQVYDYGEATEDGQPVPYVVMELVSGPTLQERAAQSSLPPAEAFRIGAEVAAGLAAAHADGLVHRDVKPANVILSPSGAKVVDFGIAAAAGPAASGEFGAQVFGTPVYLAPERITGDDVAPASDVYSLGILLYKLLAQRLPWAVDSATDLIDAHLHRPPDPLPDRPGIPAAVADLCRRCLDKNPAARPNAATVAAVLAAASGPGAPAHAAPATGWRTVGFGIAAAGVAAAAVVAWQLAPAAPGHPAAGGSAQAATAAGAASATASPALSGATPTARPVGGNPRPGTVTQPVVPALPAGTTATSTTAAPTTPPPGPRTFDTDGGTVQAECTPSGEAHLLQWTAARPYRAEQADPGPAASASVEFRHGNRTVRVVVTCSGGVPSAA</sequence>
<evidence type="ECO:0000313" key="11">
    <source>
        <dbReference type="Proteomes" id="UP001500620"/>
    </source>
</evidence>
<dbReference type="Gene3D" id="1.10.510.10">
    <property type="entry name" value="Transferase(Phosphotransferase) domain 1"/>
    <property type="match status" value="1"/>
</dbReference>
<feature type="region of interest" description="Disordered" evidence="8">
    <location>
        <begin position="342"/>
        <end position="402"/>
    </location>
</feature>
<dbReference type="SUPFAM" id="SSF56112">
    <property type="entry name" value="Protein kinase-like (PK-like)"/>
    <property type="match status" value="1"/>
</dbReference>
<protein>
    <recommendedName>
        <fullName evidence="1">non-specific serine/threonine protein kinase</fullName>
        <ecNumber evidence="1">2.7.11.1</ecNumber>
    </recommendedName>
</protein>
<dbReference type="InterPro" id="IPR011009">
    <property type="entry name" value="Kinase-like_dom_sf"/>
</dbReference>
<dbReference type="PROSITE" id="PS50011">
    <property type="entry name" value="PROTEIN_KINASE_DOM"/>
    <property type="match status" value="1"/>
</dbReference>
<keyword evidence="4 7" id="KW-0547">Nucleotide-binding</keyword>
<dbReference type="InterPro" id="IPR000719">
    <property type="entry name" value="Prot_kinase_dom"/>
</dbReference>
<feature type="domain" description="Protein kinase" evidence="9">
    <location>
        <begin position="17"/>
        <end position="274"/>
    </location>
</feature>
<keyword evidence="3" id="KW-0808">Transferase</keyword>
<dbReference type="PROSITE" id="PS00108">
    <property type="entry name" value="PROTEIN_KINASE_ST"/>
    <property type="match status" value="1"/>
</dbReference>
<dbReference type="Gene3D" id="3.30.200.20">
    <property type="entry name" value="Phosphorylase Kinase, domain 1"/>
    <property type="match status" value="1"/>
</dbReference>
<dbReference type="PANTHER" id="PTHR43289">
    <property type="entry name" value="MITOGEN-ACTIVATED PROTEIN KINASE KINASE KINASE 20-RELATED"/>
    <property type="match status" value="1"/>
</dbReference>
<feature type="binding site" evidence="7">
    <location>
        <position position="46"/>
    </location>
    <ligand>
        <name>ATP</name>
        <dbReference type="ChEBI" id="CHEBI:30616"/>
    </ligand>
</feature>
<dbReference type="EC" id="2.7.11.1" evidence="1"/>
<evidence type="ECO:0000256" key="3">
    <source>
        <dbReference type="ARBA" id="ARBA00022679"/>
    </source>
</evidence>
<accession>A0ABP8D8Q2</accession>
<evidence type="ECO:0000259" key="9">
    <source>
        <dbReference type="PROSITE" id="PS50011"/>
    </source>
</evidence>
<evidence type="ECO:0000256" key="8">
    <source>
        <dbReference type="SAM" id="MobiDB-lite"/>
    </source>
</evidence>
<feature type="compositionally biased region" description="Low complexity" evidence="8">
    <location>
        <begin position="371"/>
        <end position="385"/>
    </location>
</feature>
<reference evidence="11" key="1">
    <citation type="journal article" date="2019" name="Int. J. Syst. Evol. Microbiol.">
        <title>The Global Catalogue of Microorganisms (GCM) 10K type strain sequencing project: providing services to taxonomists for standard genome sequencing and annotation.</title>
        <authorList>
            <consortium name="The Broad Institute Genomics Platform"/>
            <consortium name="The Broad Institute Genome Sequencing Center for Infectious Disease"/>
            <person name="Wu L."/>
            <person name="Ma J."/>
        </authorList>
    </citation>
    <scope>NUCLEOTIDE SEQUENCE [LARGE SCALE GENOMIC DNA]</scope>
    <source>
        <strain evidence="11">JCM 17441</strain>
    </source>
</reference>
<evidence type="ECO:0000256" key="6">
    <source>
        <dbReference type="ARBA" id="ARBA00022840"/>
    </source>
</evidence>
<organism evidence="10 11">
    <name type="scientific">Dactylosporangium darangshiense</name>
    <dbReference type="NCBI Taxonomy" id="579108"/>
    <lineage>
        <taxon>Bacteria</taxon>
        <taxon>Bacillati</taxon>
        <taxon>Actinomycetota</taxon>
        <taxon>Actinomycetes</taxon>
        <taxon>Micromonosporales</taxon>
        <taxon>Micromonosporaceae</taxon>
        <taxon>Dactylosporangium</taxon>
    </lineage>
</organism>
<dbReference type="PROSITE" id="PS00107">
    <property type="entry name" value="PROTEIN_KINASE_ATP"/>
    <property type="match status" value="1"/>
</dbReference>
<comment type="caution">
    <text evidence="10">The sequence shown here is derived from an EMBL/GenBank/DDBJ whole genome shotgun (WGS) entry which is preliminary data.</text>
</comment>
<dbReference type="SMART" id="SM00220">
    <property type="entry name" value="S_TKc"/>
    <property type="match status" value="1"/>
</dbReference>
<keyword evidence="6 7" id="KW-0067">ATP-binding</keyword>
<dbReference type="InterPro" id="IPR008271">
    <property type="entry name" value="Ser/Thr_kinase_AS"/>
</dbReference>
<dbReference type="Proteomes" id="UP001500620">
    <property type="component" value="Unassembled WGS sequence"/>
</dbReference>
<evidence type="ECO:0000256" key="5">
    <source>
        <dbReference type="ARBA" id="ARBA00022777"/>
    </source>
</evidence>
<dbReference type="CDD" id="cd14014">
    <property type="entry name" value="STKc_PknB_like"/>
    <property type="match status" value="1"/>
</dbReference>
<proteinExistence type="predicted"/>
<dbReference type="EMBL" id="BAABAT010000009">
    <property type="protein sequence ID" value="GAA4250127.1"/>
    <property type="molecule type" value="Genomic_DNA"/>
</dbReference>
<keyword evidence="2" id="KW-0723">Serine/threonine-protein kinase</keyword>
<keyword evidence="5" id="KW-0418">Kinase</keyword>